<evidence type="ECO:0000259" key="1">
    <source>
        <dbReference type="Pfam" id="PF18096"/>
    </source>
</evidence>
<organism evidence="2 3">
    <name type="scientific">Actinomycetospora flava</name>
    <dbReference type="NCBI Taxonomy" id="3129232"/>
    <lineage>
        <taxon>Bacteria</taxon>
        <taxon>Bacillati</taxon>
        <taxon>Actinomycetota</taxon>
        <taxon>Actinomycetes</taxon>
        <taxon>Pseudonocardiales</taxon>
        <taxon>Pseudonocardiaceae</taxon>
        <taxon>Actinomycetospora</taxon>
    </lineage>
</organism>
<accession>A0ABU8MDT9</accession>
<comment type="caution">
    <text evidence="2">The sequence shown here is derived from an EMBL/GenBank/DDBJ whole genome shotgun (WGS) entry which is preliminary data.</text>
</comment>
<dbReference type="InterPro" id="IPR029063">
    <property type="entry name" value="SAM-dependent_MTases_sf"/>
</dbReference>
<dbReference type="Gene3D" id="3.40.50.150">
    <property type="entry name" value="Vaccinia Virus protein VP39"/>
    <property type="match status" value="1"/>
</dbReference>
<evidence type="ECO:0000313" key="2">
    <source>
        <dbReference type="EMBL" id="MEJ2865494.1"/>
    </source>
</evidence>
<protein>
    <submittedName>
        <fullName evidence="2">Class I SAM-dependent methyltransferase</fullName>
    </submittedName>
</protein>
<dbReference type="Pfam" id="PF18096">
    <property type="entry name" value="Thump_like"/>
    <property type="match status" value="1"/>
</dbReference>
<dbReference type="SUPFAM" id="SSF53335">
    <property type="entry name" value="S-adenosyl-L-methionine-dependent methyltransferases"/>
    <property type="match status" value="1"/>
</dbReference>
<dbReference type="Proteomes" id="UP001369736">
    <property type="component" value="Unassembled WGS sequence"/>
</dbReference>
<gene>
    <name evidence="2" type="ORF">WCD58_30355</name>
</gene>
<feature type="domain" description="THUMP-like" evidence="1">
    <location>
        <begin position="318"/>
        <end position="389"/>
    </location>
</feature>
<dbReference type="EMBL" id="JBBEGM010000018">
    <property type="protein sequence ID" value="MEJ2865494.1"/>
    <property type="molecule type" value="Genomic_DNA"/>
</dbReference>
<dbReference type="GO" id="GO:0008168">
    <property type="term" value="F:methyltransferase activity"/>
    <property type="evidence" value="ECO:0007669"/>
    <property type="project" value="UniProtKB-KW"/>
</dbReference>
<name>A0ABU8MDT9_9PSEU</name>
<reference evidence="2 3" key="1">
    <citation type="submission" date="2024-03" db="EMBL/GenBank/DDBJ databases">
        <title>Actinomycetospora sp. OC33-EN07, a novel actinomycete isolated from wild orchid (Aerides multiflora).</title>
        <authorList>
            <person name="Suriyachadkun C."/>
        </authorList>
    </citation>
    <scope>NUCLEOTIDE SEQUENCE [LARGE SCALE GENOMIC DNA]</scope>
    <source>
        <strain evidence="2 3">OC33-EN07</strain>
    </source>
</reference>
<evidence type="ECO:0000313" key="3">
    <source>
        <dbReference type="Proteomes" id="UP001369736"/>
    </source>
</evidence>
<keyword evidence="3" id="KW-1185">Reference proteome</keyword>
<dbReference type="InterPro" id="IPR041497">
    <property type="entry name" value="Thump-like"/>
</dbReference>
<dbReference type="GO" id="GO:0032259">
    <property type="term" value="P:methylation"/>
    <property type="evidence" value="ECO:0007669"/>
    <property type="project" value="UniProtKB-KW"/>
</dbReference>
<keyword evidence="2" id="KW-0489">Methyltransferase</keyword>
<keyword evidence="2" id="KW-0808">Transferase</keyword>
<proteinExistence type="predicted"/>
<dbReference type="RefSeq" id="WP_337706861.1">
    <property type="nucleotide sequence ID" value="NZ_JBBEGM010000018.1"/>
</dbReference>
<sequence length="402" mass="43231">MGYGFTLDDVAYLASAAGRDAVEEAFPLLREDRLRAVATLRARLGDRAAPVLETALLQDRARGRVPDGWLLTADAAEQATAAPVAAHRAARLAGRDVHDVTCSVGAELFALRAVAGRLLGSDLDPVRLAMARVNVPGVPLVRADALAPPSRGTVIVADPARRTAAGRRTWRPADFAPPLDDLARLCQRGCHADVQRQETHHDLVVSTAPGLDPALVPWAAEVELVSLDGRVREAALWSEGLATTRRRATVLSGRGRGFEVTDVEDDTCPVAPAGEWIVDPDGAVVRAGLVRQYGARHGLWRLDEHLAYLSGDAPPPGVRAFRVREHGRYTEKALRTTLRQRDVGRVEILVRGLDVDPNALRPRLKLSGSQEATVVLARLATGPEAYVCEAVSDRVSAPSDRP</sequence>